<name>A0A5P8PH65_9CAUD</name>
<organism evidence="2 3">
    <name type="scientific">Serratia phage Muldoon</name>
    <dbReference type="NCBI Taxonomy" id="2601678"/>
    <lineage>
        <taxon>Viruses</taxon>
        <taxon>Duplodnaviria</taxon>
        <taxon>Heunggongvirae</taxon>
        <taxon>Uroviricota</taxon>
        <taxon>Caudoviricetes</taxon>
        <taxon>Muldoonvirus</taxon>
        <taxon>Muldoonvirus muldoon</taxon>
    </lineage>
</organism>
<sequence length="286" mass="32992">MQHIQFVIPSYQRPDNVLALTMFPEGYFPHIIVRPEEKEAYEKSCGHLAKIIPVEGLTGIADTRRAITELYKGQRIWMLDDDTYITTTFIRDRDNRRVSHQRKMTHAEFDQFLMEINAWMDMGYTHGHSQYPVFMMPGAVAPFKENSYGFTNTFYDLTVLDAEQIGYGIVDLCEDAYSYLRLITSGYHHLAVQKYIAITGKAGAAGGCSSIRDNARHNAALERIVKDFPNNAKFYEKKLKSGEYQNLFGGTEHTKRIRINSGSRKKSPQWEKLQEFEAQFPIERQP</sequence>
<evidence type="ECO:0000313" key="3">
    <source>
        <dbReference type="Proteomes" id="UP000326777"/>
    </source>
</evidence>
<evidence type="ECO:0000259" key="1">
    <source>
        <dbReference type="Pfam" id="PF20691"/>
    </source>
</evidence>
<feature type="domain" description="TET-Associated Glycosyltransferase" evidence="1">
    <location>
        <begin position="7"/>
        <end position="202"/>
    </location>
</feature>
<dbReference type="InterPro" id="IPR049100">
    <property type="entry name" value="TAGT"/>
</dbReference>
<evidence type="ECO:0000313" key="2">
    <source>
        <dbReference type="EMBL" id="QFR55994.1"/>
    </source>
</evidence>
<dbReference type="Pfam" id="PF20691">
    <property type="entry name" value="TAGT"/>
    <property type="match status" value="1"/>
</dbReference>
<keyword evidence="3" id="KW-1185">Reference proteome</keyword>
<proteinExistence type="predicted"/>
<dbReference type="EMBL" id="MN095771">
    <property type="protein sequence ID" value="QFR55994.1"/>
    <property type="molecule type" value="Genomic_DNA"/>
</dbReference>
<dbReference type="GO" id="GO:0016740">
    <property type="term" value="F:transferase activity"/>
    <property type="evidence" value="ECO:0007669"/>
    <property type="project" value="UniProtKB-KW"/>
</dbReference>
<dbReference type="Proteomes" id="UP000326777">
    <property type="component" value="Genome"/>
</dbReference>
<protein>
    <submittedName>
        <fullName evidence="2">HMC-alpha-glucosyl-transferase</fullName>
    </submittedName>
</protein>
<keyword evidence="2" id="KW-0808">Transferase</keyword>
<gene>
    <name evidence="2" type="ORF">CPT_Muldoon_037</name>
</gene>
<reference evidence="3" key="1">
    <citation type="submission" date="2019-06" db="EMBL/GenBank/DDBJ databases">
        <title>Complete genome sequence of Serratia marcescens phage Muldoon.</title>
        <authorList>
            <person name="Campbell S."/>
            <person name="Atkinson C."/>
            <person name="Moreland R."/>
            <person name="Liu M."/>
            <person name="Ramsey J."/>
            <person name="Leavitt J."/>
        </authorList>
    </citation>
    <scope>NUCLEOTIDE SEQUENCE [LARGE SCALE GENOMIC DNA]</scope>
</reference>
<accession>A0A5P8PH65</accession>